<dbReference type="Proteomes" id="UP000230750">
    <property type="component" value="Unassembled WGS sequence"/>
</dbReference>
<protein>
    <submittedName>
        <fullName evidence="2">Kri1l protein</fullName>
    </submittedName>
</protein>
<feature type="region of interest" description="Disordered" evidence="1">
    <location>
        <begin position="239"/>
        <end position="262"/>
    </location>
</feature>
<feature type="region of interest" description="Disordered" evidence="1">
    <location>
        <begin position="129"/>
        <end position="159"/>
    </location>
</feature>
<dbReference type="PANTHER" id="PTHR14490">
    <property type="entry name" value="ZINC FINGER, ZZ TYPE"/>
    <property type="match status" value="1"/>
</dbReference>
<comment type="caution">
    <text evidence="2">The sequence shown here is derived from an EMBL/GenBank/DDBJ whole genome shotgun (WGS) entry which is preliminary data.</text>
</comment>
<feature type="compositionally biased region" description="Basic and acidic residues" evidence="1">
    <location>
        <begin position="103"/>
        <end position="113"/>
    </location>
</feature>
<reference evidence="2 3" key="1">
    <citation type="journal article" date="2017" name="PLoS Biol.">
        <title>The sea cucumber genome provides insights into morphological evolution and visceral regeneration.</title>
        <authorList>
            <person name="Zhang X."/>
            <person name="Sun L."/>
            <person name="Yuan J."/>
            <person name="Sun Y."/>
            <person name="Gao Y."/>
            <person name="Zhang L."/>
            <person name="Li S."/>
            <person name="Dai H."/>
            <person name="Hamel J.F."/>
            <person name="Liu C."/>
            <person name="Yu Y."/>
            <person name="Liu S."/>
            <person name="Lin W."/>
            <person name="Guo K."/>
            <person name="Jin S."/>
            <person name="Xu P."/>
            <person name="Storey K.B."/>
            <person name="Huan P."/>
            <person name="Zhang T."/>
            <person name="Zhou Y."/>
            <person name="Zhang J."/>
            <person name="Lin C."/>
            <person name="Li X."/>
            <person name="Xing L."/>
            <person name="Huo D."/>
            <person name="Sun M."/>
            <person name="Wang L."/>
            <person name="Mercier A."/>
            <person name="Li F."/>
            <person name="Yang H."/>
            <person name="Xiang J."/>
        </authorList>
    </citation>
    <scope>NUCLEOTIDE SEQUENCE [LARGE SCALE GENOMIC DNA]</scope>
    <source>
        <strain evidence="2">Shaxun</strain>
        <tissue evidence="2">Muscle</tissue>
    </source>
</reference>
<dbReference type="GO" id="GO:0030686">
    <property type="term" value="C:90S preribosome"/>
    <property type="evidence" value="ECO:0007669"/>
    <property type="project" value="TreeGrafter"/>
</dbReference>
<keyword evidence="3" id="KW-1185">Reference proteome</keyword>
<dbReference type="AlphaFoldDB" id="A0A2G8JHL1"/>
<sequence>MTDLEDDLGFKINKSYADKYDTWRRKEEYQKLKDKYGEDALDSSSSSEVEDDDAQEITPEFEKQFLKALASVKSQDPRLYDKDVKFFEDKAEEEDTKAGPSGTKEEQVKKKKDKPMYLKDYERKIIVEKGGKYSDEEDEDGLDDDDGRPSSPTYVQEQAQIKNSVSHCSNALGHIFCFNTEKEEEDYIQWFKGEKQELEVEDAVEEAKDVDGLRNYWSNPQLDEGEKFLRDYILDKAYKPHGDEDEFDNLSDEDLSEDDRMLDEQEDFERKYNFRYEEPDSGFVKSYPRNIVGSMRTKDTSRAQKRQEVKERKQKEKQKLHEELKKLKNLKKMEIMEQLEKLRKATGNQPWVSVRTTSKENLIRQNTMK</sequence>
<feature type="region of interest" description="Disordered" evidence="1">
    <location>
        <begin position="91"/>
        <end position="113"/>
    </location>
</feature>
<dbReference type="PANTHER" id="PTHR14490:SF5">
    <property type="entry name" value="PROTEIN KRI1 HOMOLOG"/>
    <property type="match status" value="1"/>
</dbReference>
<feature type="compositionally biased region" description="Basic and acidic residues" evidence="1">
    <location>
        <begin position="296"/>
        <end position="318"/>
    </location>
</feature>
<feature type="region of interest" description="Disordered" evidence="1">
    <location>
        <begin position="35"/>
        <end position="60"/>
    </location>
</feature>
<dbReference type="GO" id="GO:0000447">
    <property type="term" value="P:endonucleolytic cleavage in ITS1 to separate SSU-rRNA from 5.8S rRNA and LSU-rRNA from tricistronic rRNA transcript (SSU-rRNA, 5.8S rRNA, LSU-rRNA)"/>
    <property type="evidence" value="ECO:0007669"/>
    <property type="project" value="TreeGrafter"/>
</dbReference>
<organism evidence="2 3">
    <name type="scientific">Stichopus japonicus</name>
    <name type="common">Sea cucumber</name>
    <dbReference type="NCBI Taxonomy" id="307972"/>
    <lineage>
        <taxon>Eukaryota</taxon>
        <taxon>Metazoa</taxon>
        <taxon>Echinodermata</taxon>
        <taxon>Eleutherozoa</taxon>
        <taxon>Echinozoa</taxon>
        <taxon>Holothuroidea</taxon>
        <taxon>Aspidochirotacea</taxon>
        <taxon>Aspidochirotida</taxon>
        <taxon>Stichopodidae</taxon>
        <taxon>Apostichopus</taxon>
    </lineage>
</organism>
<dbReference type="EMBL" id="MRZV01001951">
    <property type="protein sequence ID" value="PIK35236.1"/>
    <property type="molecule type" value="Genomic_DNA"/>
</dbReference>
<proteinExistence type="predicted"/>
<accession>A0A2G8JHL1</accession>
<dbReference type="InterPro" id="IPR018034">
    <property type="entry name" value="Kri1"/>
</dbReference>
<evidence type="ECO:0000313" key="3">
    <source>
        <dbReference type="Proteomes" id="UP000230750"/>
    </source>
</evidence>
<evidence type="ECO:0000313" key="2">
    <source>
        <dbReference type="EMBL" id="PIK35236.1"/>
    </source>
</evidence>
<dbReference type="Pfam" id="PF05178">
    <property type="entry name" value="Kri1"/>
    <property type="match status" value="1"/>
</dbReference>
<dbReference type="GO" id="GO:0005730">
    <property type="term" value="C:nucleolus"/>
    <property type="evidence" value="ECO:0007669"/>
    <property type="project" value="TreeGrafter"/>
</dbReference>
<feature type="compositionally biased region" description="Acidic residues" evidence="1">
    <location>
        <begin position="135"/>
        <end position="146"/>
    </location>
</feature>
<feature type="region of interest" description="Disordered" evidence="1">
    <location>
        <begin position="280"/>
        <end position="318"/>
    </location>
</feature>
<name>A0A2G8JHL1_STIJA</name>
<dbReference type="STRING" id="307972.A0A2G8JHL1"/>
<dbReference type="OrthoDB" id="10252032at2759"/>
<evidence type="ECO:0000256" key="1">
    <source>
        <dbReference type="SAM" id="MobiDB-lite"/>
    </source>
</evidence>
<gene>
    <name evidence="2" type="ORF">BSL78_27933</name>
</gene>
<feature type="compositionally biased region" description="Polar residues" evidence="1">
    <location>
        <begin position="150"/>
        <end position="159"/>
    </location>
</feature>
<feature type="compositionally biased region" description="Acidic residues" evidence="1">
    <location>
        <begin position="243"/>
        <end position="257"/>
    </location>
</feature>